<evidence type="ECO:0000313" key="4">
    <source>
        <dbReference type="Proteomes" id="UP001142372"/>
    </source>
</evidence>
<feature type="domain" description="VOC" evidence="2">
    <location>
        <begin position="11"/>
        <end position="126"/>
    </location>
</feature>
<reference evidence="3" key="1">
    <citation type="journal article" date="2014" name="Int. J. Syst. Evol. Microbiol.">
        <title>Complete genome sequence of Corynebacterium casei LMG S-19264T (=DSM 44701T), isolated from a smear-ripened cheese.</title>
        <authorList>
            <consortium name="US DOE Joint Genome Institute (JGI-PGF)"/>
            <person name="Walter F."/>
            <person name="Albersmeier A."/>
            <person name="Kalinowski J."/>
            <person name="Ruckert C."/>
        </authorList>
    </citation>
    <scope>NUCLEOTIDE SEQUENCE</scope>
    <source>
        <strain evidence="3">VKM Ac-1401</strain>
    </source>
</reference>
<gene>
    <name evidence="3" type="ORF">GCM10017584_01430</name>
</gene>
<dbReference type="Gene3D" id="3.30.720.120">
    <property type="match status" value="1"/>
</dbReference>
<accession>A0A9W6H600</accession>
<dbReference type="PROSITE" id="PS51819">
    <property type="entry name" value="VOC"/>
    <property type="match status" value="1"/>
</dbReference>
<dbReference type="Pfam" id="PF00903">
    <property type="entry name" value="Glyoxalase"/>
    <property type="match status" value="1"/>
</dbReference>
<keyword evidence="4" id="KW-1185">Reference proteome</keyword>
<evidence type="ECO:0000313" key="3">
    <source>
        <dbReference type="EMBL" id="GLJ74570.1"/>
    </source>
</evidence>
<dbReference type="InterPro" id="IPR037523">
    <property type="entry name" value="VOC_core"/>
</dbReference>
<dbReference type="PANTHER" id="PTHR34109:SF1">
    <property type="entry name" value="VOC DOMAIN-CONTAINING PROTEIN"/>
    <property type="match status" value="1"/>
</dbReference>
<proteinExistence type="predicted"/>
<reference evidence="3" key="2">
    <citation type="submission" date="2023-01" db="EMBL/GenBank/DDBJ databases">
        <authorList>
            <person name="Sun Q."/>
            <person name="Evtushenko L."/>
        </authorList>
    </citation>
    <scope>NUCLEOTIDE SEQUENCE</scope>
    <source>
        <strain evidence="3">VKM Ac-1401</strain>
    </source>
</reference>
<feature type="region of interest" description="Disordered" evidence="1">
    <location>
        <begin position="160"/>
        <end position="180"/>
    </location>
</feature>
<dbReference type="InterPro" id="IPR004360">
    <property type="entry name" value="Glyas_Fos-R_dOase_dom"/>
</dbReference>
<dbReference type="CDD" id="cd07246">
    <property type="entry name" value="VOC_like"/>
    <property type="match status" value="1"/>
</dbReference>
<dbReference type="InterPro" id="IPR029068">
    <property type="entry name" value="Glyas_Bleomycin-R_OHBP_Dase"/>
</dbReference>
<comment type="caution">
    <text evidence="3">The sequence shown here is derived from an EMBL/GenBank/DDBJ whole genome shotgun (WGS) entry which is preliminary data.</text>
</comment>
<evidence type="ECO:0000259" key="2">
    <source>
        <dbReference type="PROSITE" id="PS51819"/>
    </source>
</evidence>
<sequence>MEANSLPGSNRSAQTWVVTRDTSALLDFVTETFGATEIARVPTEDGGIGHAEFVIGDTWLLAFDAQPDWPATPAMLRVFVDDATATFARGVAAGAEVITELDDAAWGDRGGRLRDPLGNIWWVIQHVEDVSPEEMNRRFSEPRYARSMERAQQTLDTAMTGKRTGWSSAPVVERAPGGGS</sequence>
<dbReference type="Gene3D" id="3.30.720.110">
    <property type="match status" value="1"/>
</dbReference>
<dbReference type="RefSeq" id="WP_271175276.1">
    <property type="nucleotide sequence ID" value="NZ_BAAAJO010000001.1"/>
</dbReference>
<organism evidence="3 4">
    <name type="scientific">Leifsonia poae</name>
    <dbReference type="NCBI Taxonomy" id="110933"/>
    <lineage>
        <taxon>Bacteria</taxon>
        <taxon>Bacillati</taxon>
        <taxon>Actinomycetota</taxon>
        <taxon>Actinomycetes</taxon>
        <taxon>Micrococcales</taxon>
        <taxon>Microbacteriaceae</taxon>
        <taxon>Leifsonia</taxon>
    </lineage>
</organism>
<dbReference type="Proteomes" id="UP001142372">
    <property type="component" value="Unassembled WGS sequence"/>
</dbReference>
<dbReference type="AlphaFoldDB" id="A0A9W6H600"/>
<dbReference type="EMBL" id="BSEN01000001">
    <property type="protein sequence ID" value="GLJ74570.1"/>
    <property type="molecule type" value="Genomic_DNA"/>
</dbReference>
<dbReference type="PANTHER" id="PTHR34109">
    <property type="entry name" value="BNAUNNG04460D PROTEIN-RELATED"/>
    <property type="match status" value="1"/>
</dbReference>
<name>A0A9W6H600_9MICO</name>
<dbReference type="SUPFAM" id="SSF54593">
    <property type="entry name" value="Glyoxalase/Bleomycin resistance protein/Dihydroxybiphenyl dioxygenase"/>
    <property type="match status" value="1"/>
</dbReference>
<evidence type="ECO:0000256" key="1">
    <source>
        <dbReference type="SAM" id="MobiDB-lite"/>
    </source>
</evidence>
<protein>
    <recommendedName>
        <fullName evidence="2">VOC domain-containing protein</fullName>
    </recommendedName>
</protein>